<reference evidence="1" key="1">
    <citation type="submission" date="2018-05" db="EMBL/GenBank/DDBJ databases">
        <authorList>
            <person name="Lanie J.A."/>
            <person name="Ng W.-L."/>
            <person name="Kazmierczak K.M."/>
            <person name="Andrzejewski T.M."/>
            <person name="Davidsen T.M."/>
            <person name="Wayne K.J."/>
            <person name="Tettelin H."/>
            <person name="Glass J.I."/>
            <person name="Rusch D."/>
            <person name="Podicherti R."/>
            <person name="Tsui H.-C.T."/>
            <person name="Winkler M.E."/>
        </authorList>
    </citation>
    <scope>NUCLEOTIDE SEQUENCE</scope>
</reference>
<dbReference type="InterPro" id="IPR013785">
    <property type="entry name" value="Aldolase_TIM"/>
</dbReference>
<dbReference type="EMBL" id="UINC01060859">
    <property type="protein sequence ID" value="SVB85811.1"/>
    <property type="molecule type" value="Genomic_DNA"/>
</dbReference>
<dbReference type="AlphaFoldDB" id="A0A382HH27"/>
<sequence length="274" mass="29628">MTGYTPDIERTKRLIKDVAKVVVIGKPQVRNNGDIDSDGKPVIRPEYIVALIKGVWEAGLPAELTFRIPESILREAMEELAPERARWYTEGKEVLLGVGSVCAYGELEAALGMGFDFVVAPSNGIGGTTLPAGGYRDPIDFVRLTREAGVLSAPAAFSPSEVGFYLFRDDGLRPDALKIFNSELLAPNDAKALGGLLAPFARDEGEYCNKGFVIMPTGAVNRKTGPAFEDAIRKNGFYPVLGMSDPLKNMAERATTNPADYMATAKVFLEEYGG</sequence>
<organism evidence="1">
    <name type="scientific">marine metagenome</name>
    <dbReference type="NCBI Taxonomy" id="408172"/>
    <lineage>
        <taxon>unclassified sequences</taxon>
        <taxon>metagenomes</taxon>
        <taxon>ecological metagenomes</taxon>
    </lineage>
</organism>
<evidence type="ECO:0000313" key="1">
    <source>
        <dbReference type="EMBL" id="SVB85811.1"/>
    </source>
</evidence>
<dbReference type="SUPFAM" id="SSF51569">
    <property type="entry name" value="Aldolase"/>
    <property type="match status" value="1"/>
</dbReference>
<dbReference type="Gene3D" id="3.20.20.70">
    <property type="entry name" value="Aldolase class I"/>
    <property type="match status" value="1"/>
</dbReference>
<accession>A0A382HH27</accession>
<name>A0A382HH27_9ZZZZ</name>
<proteinExistence type="predicted"/>
<gene>
    <name evidence="1" type="ORF">METZ01_LOCUS238665</name>
</gene>
<protein>
    <submittedName>
        <fullName evidence="1">Uncharacterized protein</fullName>
    </submittedName>
</protein>